<keyword evidence="2" id="KW-1185">Reference proteome</keyword>
<dbReference type="Proteomes" id="UP001403385">
    <property type="component" value="Unassembled WGS sequence"/>
</dbReference>
<dbReference type="RefSeq" id="WP_346820313.1">
    <property type="nucleotide sequence ID" value="NZ_JBDKWZ010000003.1"/>
</dbReference>
<protein>
    <submittedName>
        <fullName evidence="1">Uncharacterized protein</fullName>
    </submittedName>
</protein>
<dbReference type="AlphaFoldDB" id="A0AAW9RWT9"/>
<sequence>MKENLTNNSEAFRFVEDQGRRNQTIYQYGHKLKLGSIKLDFSPEAHCYQEKLEVKDFEVNTPSEEKGKFYFTPKNVNIPSQGIVVIDGFVDKKGKEFKHYQYLNHYLLTYNQEGELVNQKQIQFDYPKVLGYAFPLRDPAISDTLKNINGAVFVYTKPPYMGKKSADPEHTLHIYTFDKEGKPEDSFDVVNPIENRKNSEIMYAHRINDEVRLLLYNYVGDYRYSLIKLKKGGEAKVITFNNGALNENTSNDGKPYHLNRITGHYQSPDGSVVYYGTSTGLSIPDSQNSPNGMNTQEGKFFKYFHFIQTNPEGEFVHRYIFNKGWGYVRGPGDIVPVASQDNKLILTASISNLLPQPNNFMNAQASSGVMKTPFGKLANALNKDMVESQMSNIQSGKIGLNKSFGRKLNRYAQPLVITIDLNEKKLTSINFQEEKNWFYNLAYKTDYAWDAQKKILYICGRQTETPDKITLKKIQY</sequence>
<proteinExistence type="predicted"/>
<comment type="caution">
    <text evidence="1">The sequence shown here is derived from an EMBL/GenBank/DDBJ whole genome shotgun (WGS) entry which is preliminary data.</text>
</comment>
<name>A0AAW9RWT9_9BACT</name>
<evidence type="ECO:0000313" key="2">
    <source>
        <dbReference type="Proteomes" id="UP001403385"/>
    </source>
</evidence>
<dbReference type="EMBL" id="JBDKWZ010000003">
    <property type="protein sequence ID" value="MEN7547525.1"/>
    <property type="molecule type" value="Genomic_DNA"/>
</dbReference>
<reference evidence="1 2" key="1">
    <citation type="submission" date="2024-04" db="EMBL/GenBank/DDBJ databases">
        <title>Novel genus in family Flammeovirgaceae.</title>
        <authorList>
            <person name="Nguyen T.H."/>
            <person name="Vuong T.Q."/>
            <person name="Le H."/>
            <person name="Kim S.-G."/>
        </authorList>
    </citation>
    <scope>NUCLEOTIDE SEQUENCE [LARGE SCALE GENOMIC DNA]</scope>
    <source>
        <strain evidence="1 2">JCM 23209</strain>
    </source>
</reference>
<organism evidence="1 2">
    <name type="scientific">Rapidithrix thailandica</name>
    <dbReference type="NCBI Taxonomy" id="413964"/>
    <lineage>
        <taxon>Bacteria</taxon>
        <taxon>Pseudomonadati</taxon>
        <taxon>Bacteroidota</taxon>
        <taxon>Cytophagia</taxon>
        <taxon>Cytophagales</taxon>
        <taxon>Flammeovirgaceae</taxon>
        <taxon>Rapidithrix</taxon>
    </lineage>
</organism>
<evidence type="ECO:0000313" key="1">
    <source>
        <dbReference type="EMBL" id="MEN7547525.1"/>
    </source>
</evidence>
<gene>
    <name evidence="1" type="ORF">AAG747_06380</name>
</gene>
<accession>A0AAW9RWT9</accession>